<dbReference type="EMBL" id="CAJNNV010024392">
    <property type="protein sequence ID" value="CAE8609725.1"/>
    <property type="molecule type" value="Genomic_DNA"/>
</dbReference>
<evidence type="ECO:0000313" key="1">
    <source>
        <dbReference type="EMBL" id="CAE8609725.1"/>
    </source>
</evidence>
<accession>A0A813FCZ6</accession>
<protein>
    <submittedName>
        <fullName evidence="1">Uncharacterized protein</fullName>
    </submittedName>
</protein>
<dbReference type="Proteomes" id="UP000654075">
    <property type="component" value="Unassembled WGS sequence"/>
</dbReference>
<reference evidence="1" key="1">
    <citation type="submission" date="2021-02" db="EMBL/GenBank/DDBJ databases">
        <authorList>
            <person name="Dougan E. K."/>
            <person name="Rhodes N."/>
            <person name="Thang M."/>
            <person name="Chan C."/>
        </authorList>
    </citation>
    <scope>NUCLEOTIDE SEQUENCE</scope>
</reference>
<organism evidence="1 2">
    <name type="scientific">Polarella glacialis</name>
    <name type="common">Dinoflagellate</name>
    <dbReference type="NCBI Taxonomy" id="89957"/>
    <lineage>
        <taxon>Eukaryota</taxon>
        <taxon>Sar</taxon>
        <taxon>Alveolata</taxon>
        <taxon>Dinophyceae</taxon>
        <taxon>Suessiales</taxon>
        <taxon>Suessiaceae</taxon>
        <taxon>Polarella</taxon>
    </lineage>
</organism>
<keyword evidence="2" id="KW-1185">Reference proteome</keyword>
<comment type="caution">
    <text evidence="1">The sequence shown here is derived from an EMBL/GenBank/DDBJ whole genome shotgun (WGS) entry which is preliminary data.</text>
</comment>
<evidence type="ECO:0000313" key="2">
    <source>
        <dbReference type="Proteomes" id="UP000654075"/>
    </source>
</evidence>
<sequence length="382" mass="43093">MLLAWQTSVAFTSRHARSSNSLFRSSATSGLHTFSSTFGLDAPPEFGAHGCQRSAALCNSLRPLGQLTWTRGFAAGPGRPRFWATAEGRSKTLNFISTHHPRVDASAMTPAWWAGSIEYKSSALSVKCRVCGYHSRRSRLSNILVGGQGFPCFCNGTVPWASREGYIRCKEVLGSSRFDHIDHSGIEWDWWQSNVSTRFSKLPVWCRSCGQEAASMIQNICNLGRGFGCACKQKTELKLLKWLQLHFGTDGRVDREVHGCINPATGHRLRIDFRVKGRIMIELDGWLHFCGKDFSGNPFDQVPRRDLMKERWAEENGYVLIRVLQMDVWSDLGNWDSFMLNSIAEAELDSRPRVIVPDVPEYKTGIYHNLRDGSRVDSRLQK</sequence>
<name>A0A813FCZ6_POLGL</name>
<gene>
    <name evidence="1" type="ORF">PGLA1383_LOCUS27548</name>
</gene>
<dbReference type="AlphaFoldDB" id="A0A813FCZ6"/>
<proteinExistence type="predicted"/>